<dbReference type="SMART" id="SM00343">
    <property type="entry name" value="ZnF_C2HC"/>
    <property type="match status" value="2"/>
</dbReference>
<evidence type="ECO:0000256" key="1">
    <source>
        <dbReference type="PROSITE-ProRule" id="PRU00047"/>
    </source>
</evidence>
<feature type="compositionally biased region" description="Basic and acidic residues" evidence="2">
    <location>
        <begin position="321"/>
        <end position="340"/>
    </location>
</feature>
<evidence type="ECO:0000313" key="4">
    <source>
        <dbReference type="EMBL" id="TKW01025.1"/>
    </source>
</evidence>
<name>A0A4U6TJA2_SETVI</name>
<dbReference type="AlphaFoldDB" id="A0A4U6TJA2"/>
<feature type="region of interest" description="Disordered" evidence="2">
    <location>
        <begin position="313"/>
        <end position="350"/>
    </location>
</feature>
<dbReference type="GO" id="GO:0003676">
    <property type="term" value="F:nucleic acid binding"/>
    <property type="evidence" value="ECO:0007669"/>
    <property type="project" value="InterPro"/>
</dbReference>
<feature type="compositionally biased region" description="Polar residues" evidence="2">
    <location>
        <begin position="341"/>
        <end position="350"/>
    </location>
</feature>
<dbReference type="EMBL" id="CM016559">
    <property type="protein sequence ID" value="TKW01025.1"/>
    <property type="molecule type" value="Genomic_DNA"/>
</dbReference>
<keyword evidence="1" id="KW-0479">Metal-binding</keyword>
<keyword evidence="1" id="KW-0863">Zinc-finger</keyword>
<protein>
    <recommendedName>
        <fullName evidence="3">CCHC-type domain-containing protein</fullName>
    </recommendedName>
</protein>
<dbReference type="InterPro" id="IPR001878">
    <property type="entry name" value="Znf_CCHC"/>
</dbReference>
<organism evidence="4 5">
    <name type="scientific">Setaria viridis</name>
    <name type="common">Green bristlegrass</name>
    <name type="synonym">Setaria italica subsp. viridis</name>
    <dbReference type="NCBI Taxonomy" id="4556"/>
    <lineage>
        <taxon>Eukaryota</taxon>
        <taxon>Viridiplantae</taxon>
        <taxon>Streptophyta</taxon>
        <taxon>Embryophyta</taxon>
        <taxon>Tracheophyta</taxon>
        <taxon>Spermatophyta</taxon>
        <taxon>Magnoliopsida</taxon>
        <taxon>Liliopsida</taxon>
        <taxon>Poales</taxon>
        <taxon>Poaceae</taxon>
        <taxon>PACMAD clade</taxon>
        <taxon>Panicoideae</taxon>
        <taxon>Panicodae</taxon>
        <taxon>Paniceae</taxon>
        <taxon>Cenchrinae</taxon>
        <taxon>Setaria</taxon>
    </lineage>
</organism>
<dbReference type="PROSITE" id="PS50158">
    <property type="entry name" value="ZF_CCHC"/>
    <property type="match status" value="2"/>
</dbReference>
<dbReference type="SUPFAM" id="SSF57756">
    <property type="entry name" value="Retrovirus zinc finger-like domains"/>
    <property type="match status" value="1"/>
</dbReference>
<dbReference type="InterPro" id="IPR036875">
    <property type="entry name" value="Znf_CCHC_sf"/>
</dbReference>
<feature type="region of interest" description="Disordered" evidence="2">
    <location>
        <begin position="1"/>
        <end position="41"/>
    </location>
</feature>
<sequence>MSSTTAHSYPESVGSCWPPTPPTPPPTLPSPAAAAAAPRSAPVRRQLDFAAADADAGAGAGDDLEYGEDIISAVDDIERGYEAKRRAPPCVCRRGECAVRRDEQGRWTYVCSSQPKCKYVALCEEAGLSPESQPAVRSHPIPSNPCVFNIPSNHVPEPRTPVDNVNPRGAGATTPINVSPQAPLNSTFQGAGTATPVHVPVPRTPVNNVNLRGAGATTPVNVNPRAPLNSTFQGAGTATPVHVNAQGAGSTAVVKVSPRGARSNDEWPTCKCTAGKCKVLRVNKEEAYYVCPIPKGKGACTQKVPVHVHAAANDLLQTGDDNTRGGDKDSKDEPAEKEAHGNNNLVRVGDNNANASVSHAQPEDSEWPFDIVNNDVVPTAEATPRAAVHQGSPSMLRQPIATVEKTPTKSPMPPYSMRSPMTPCSDSICFGCGEKGHWIKECPKPSQKNCFHCGMTGHWRSNCPQLRRS</sequence>
<evidence type="ECO:0000256" key="2">
    <source>
        <dbReference type="SAM" id="MobiDB-lite"/>
    </source>
</evidence>
<dbReference type="GO" id="GO:0008270">
    <property type="term" value="F:zinc ion binding"/>
    <property type="evidence" value="ECO:0007669"/>
    <property type="project" value="UniProtKB-KW"/>
</dbReference>
<dbReference type="Proteomes" id="UP000298652">
    <property type="component" value="Chromosome 8"/>
</dbReference>
<dbReference type="Gramene" id="TKW01025">
    <property type="protein sequence ID" value="TKW01025"/>
    <property type="gene ID" value="SEVIR_8G150200v2"/>
</dbReference>
<evidence type="ECO:0000259" key="3">
    <source>
        <dbReference type="PROSITE" id="PS50158"/>
    </source>
</evidence>
<dbReference type="Gene3D" id="4.10.60.10">
    <property type="entry name" value="Zinc finger, CCHC-type"/>
    <property type="match status" value="2"/>
</dbReference>
<keyword evidence="1" id="KW-0862">Zinc</keyword>
<keyword evidence="5" id="KW-1185">Reference proteome</keyword>
<feature type="compositionally biased region" description="Pro residues" evidence="2">
    <location>
        <begin position="18"/>
        <end position="29"/>
    </location>
</feature>
<feature type="domain" description="CCHC-type" evidence="3">
    <location>
        <begin position="429"/>
        <end position="444"/>
    </location>
</feature>
<accession>A0A4U6TJA2</accession>
<reference evidence="4" key="1">
    <citation type="submission" date="2019-03" db="EMBL/GenBank/DDBJ databases">
        <title>WGS assembly of Setaria viridis.</title>
        <authorList>
            <person name="Huang P."/>
            <person name="Jenkins J."/>
            <person name="Grimwood J."/>
            <person name="Barry K."/>
            <person name="Healey A."/>
            <person name="Mamidi S."/>
            <person name="Sreedasyam A."/>
            <person name="Shu S."/>
            <person name="Feldman M."/>
            <person name="Wu J."/>
            <person name="Yu Y."/>
            <person name="Chen C."/>
            <person name="Johnson J."/>
            <person name="Rokhsar D."/>
            <person name="Baxter I."/>
            <person name="Schmutz J."/>
            <person name="Brutnell T."/>
            <person name="Kellogg E."/>
        </authorList>
    </citation>
    <scope>NUCLEOTIDE SEQUENCE [LARGE SCALE GENOMIC DNA]</scope>
</reference>
<proteinExistence type="predicted"/>
<dbReference type="OMA" id="FNGPRNP"/>
<evidence type="ECO:0000313" key="5">
    <source>
        <dbReference type="Proteomes" id="UP000298652"/>
    </source>
</evidence>
<dbReference type="Pfam" id="PF00098">
    <property type="entry name" value="zf-CCHC"/>
    <property type="match status" value="2"/>
</dbReference>
<feature type="compositionally biased region" description="Low complexity" evidence="2">
    <location>
        <begin position="30"/>
        <end position="41"/>
    </location>
</feature>
<gene>
    <name evidence="4" type="ORF">SEVIR_8G150200v2</name>
</gene>
<feature type="domain" description="CCHC-type" evidence="3">
    <location>
        <begin position="450"/>
        <end position="465"/>
    </location>
</feature>